<reference evidence="8" key="1">
    <citation type="submission" date="2013-12" db="EMBL/GenBank/DDBJ databases">
        <authorList>
            <person name="Omoto C.K."/>
            <person name="Sibley D."/>
            <person name="Venepally P."/>
            <person name="Hadjithomas M."/>
            <person name="Karamycheva S."/>
            <person name="Brunk B."/>
            <person name="Roos D."/>
            <person name="Caler E."/>
            <person name="Lorenzi H."/>
        </authorList>
    </citation>
    <scope>NUCLEOTIDE SEQUENCE</scope>
</reference>
<keyword evidence="5 7" id="KW-0472">Membrane</keyword>
<comment type="similarity">
    <text evidence="2 6">Belongs to the DP1 family.</text>
</comment>
<dbReference type="AlphaFoldDB" id="A0A023B4U4"/>
<evidence type="ECO:0000313" key="9">
    <source>
        <dbReference type="Proteomes" id="UP000019763"/>
    </source>
</evidence>
<dbReference type="Proteomes" id="UP000019763">
    <property type="component" value="Unassembled WGS sequence"/>
</dbReference>
<feature type="transmembrane region" description="Helical" evidence="7">
    <location>
        <begin position="27"/>
        <end position="56"/>
    </location>
</feature>
<comment type="subcellular location">
    <subcellularLocation>
        <location evidence="1 6">Membrane</location>
        <topology evidence="1 6">Multi-pass membrane protein</topology>
    </subcellularLocation>
</comment>
<proteinExistence type="inferred from homology"/>
<accession>A0A023B4U4</accession>
<dbReference type="RefSeq" id="XP_011131030.1">
    <property type="nucleotide sequence ID" value="XM_011132728.1"/>
</dbReference>
<keyword evidence="4 7" id="KW-1133">Transmembrane helix</keyword>
<sequence>MAGFFYPAWQSFKAIETGSHQSSRQWLAYWVVYASFAVVELFSDILLFWIPFYYVLKLAFLLWLSLPQFHGATIVYDNILQPFLTTYQGKIDGYERTQLDAHLAAHPPVSCTRVMNPCHEPLS</sequence>
<evidence type="ECO:0000313" key="8">
    <source>
        <dbReference type="EMBL" id="EZG57833.1"/>
    </source>
</evidence>
<evidence type="ECO:0000256" key="6">
    <source>
        <dbReference type="RuleBase" id="RU362006"/>
    </source>
</evidence>
<comment type="caution">
    <text evidence="8">The sequence shown here is derived from an EMBL/GenBank/DDBJ whole genome shotgun (WGS) entry which is preliminary data.</text>
</comment>
<dbReference type="PANTHER" id="PTHR12300">
    <property type="entry name" value="HVA22-LIKE PROTEINS"/>
    <property type="match status" value="1"/>
</dbReference>
<protein>
    <submittedName>
        <fullName evidence="8">HVA22/TB2/DP1 family protein</fullName>
    </submittedName>
</protein>
<dbReference type="OrthoDB" id="10009287at2759"/>
<dbReference type="Pfam" id="PF03134">
    <property type="entry name" value="TB2_DP1_HVA22"/>
    <property type="match status" value="1"/>
</dbReference>
<dbReference type="VEuPathDB" id="CryptoDB:GNI_096870"/>
<dbReference type="PANTHER" id="PTHR12300:SF161">
    <property type="entry name" value="RECEPTOR EXPRESSION-ENHANCING PROTEIN"/>
    <property type="match status" value="1"/>
</dbReference>
<dbReference type="GeneID" id="22913447"/>
<keyword evidence="3 7" id="KW-0812">Transmembrane</keyword>
<dbReference type="EMBL" id="AFNH02000725">
    <property type="protein sequence ID" value="EZG57833.1"/>
    <property type="molecule type" value="Genomic_DNA"/>
</dbReference>
<dbReference type="GO" id="GO:0016020">
    <property type="term" value="C:membrane"/>
    <property type="evidence" value="ECO:0007669"/>
    <property type="project" value="UniProtKB-SubCell"/>
</dbReference>
<evidence type="ECO:0000256" key="5">
    <source>
        <dbReference type="ARBA" id="ARBA00023136"/>
    </source>
</evidence>
<evidence type="ECO:0000256" key="3">
    <source>
        <dbReference type="ARBA" id="ARBA00022692"/>
    </source>
</evidence>
<evidence type="ECO:0000256" key="2">
    <source>
        <dbReference type="ARBA" id="ARBA00008573"/>
    </source>
</evidence>
<evidence type="ECO:0000256" key="7">
    <source>
        <dbReference type="SAM" id="Phobius"/>
    </source>
</evidence>
<keyword evidence="9" id="KW-1185">Reference proteome</keyword>
<dbReference type="eggNOG" id="KOG1725">
    <property type="taxonomic scope" value="Eukaryota"/>
</dbReference>
<name>A0A023B4U4_GRENI</name>
<evidence type="ECO:0000256" key="4">
    <source>
        <dbReference type="ARBA" id="ARBA00022989"/>
    </source>
</evidence>
<dbReference type="OMA" id="EDAAMWI"/>
<organism evidence="8 9">
    <name type="scientific">Gregarina niphandrodes</name>
    <name type="common">Septate eugregarine</name>
    <dbReference type="NCBI Taxonomy" id="110365"/>
    <lineage>
        <taxon>Eukaryota</taxon>
        <taxon>Sar</taxon>
        <taxon>Alveolata</taxon>
        <taxon>Apicomplexa</taxon>
        <taxon>Conoidasida</taxon>
        <taxon>Gregarinasina</taxon>
        <taxon>Eugregarinorida</taxon>
        <taxon>Gregarinidae</taxon>
        <taxon>Gregarina</taxon>
    </lineage>
</organism>
<evidence type="ECO:0000256" key="1">
    <source>
        <dbReference type="ARBA" id="ARBA00004141"/>
    </source>
</evidence>
<gene>
    <name evidence="8" type="ORF">GNI_096870</name>
</gene>
<dbReference type="InterPro" id="IPR004345">
    <property type="entry name" value="TB2_DP1_HVA22"/>
</dbReference>